<comment type="caution">
    <text evidence="2">The sequence shown here is derived from an EMBL/GenBank/DDBJ whole genome shotgun (WGS) entry which is preliminary data.</text>
</comment>
<organism evidence="2 3">
    <name type="scientific">Aquipseudomonas alcaligenes</name>
    <name type="common">Pseudomonas alcaligenes</name>
    <dbReference type="NCBI Taxonomy" id="43263"/>
    <lineage>
        <taxon>Bacteria</taxon>
        <taxon>Pseudomonadati</taxon>
        <taxon>Pseudomonadota</taxon>
        <taxon>Gammaproteobacteria</taxon>
        <taxon>Pseudomonadales</taxon>
        <taxon>Pseudomonadaceae</taxon>
        <taxon>Aquipseudomonas</taxon>
    </lineage>
</organism>
<name>A0A5C7WEP0_AQUAC</name>
<dbReference type="AlphaFoldDB" id="A0A5C7WEP0"/>
<protein>
    <submittedName>
        <fullName evidence="2">Uncharacterized protein</fullName>
    </submittedName>
</protein>
<accession>A0A5C7WEP0</accession>
<sequence>MKPSSRHWDMYYPYIFALVVGGIAYALAVTISAGDRTDFLSASISFGAVIAGFVATSKAILMALPSDGVLARTKKSGYINDLADYLKAALYGAITFCAVNVAGFFLTRDGLK</sequence>
<feature type="transmembrane region" description="Helical" evidence="1">
    <location>
        <begin position="85"/>
        <end position="106"/>
    </location>
</feature>
<gene>
    <name evidence="2" type="ORF">E6Q69_01345</name>
</gene>
<feature type="transmembrane region" description="Helical" evidence="1">
    <location>
        <begin position="39"/>
        <end position="64"/>
    </location>
</feature>
<proteinExistence type="predicted"/>
<evidence type="ECO:0000313" key="2">
    <source>
        <dbReference type="EMBL" id="TXI35549.1"/>
    </source>
</evidence>
<keyword evidence="1" id="KW-1133">Transmembrane helix</keyword>
<reference evidence="2 3" key="1">
    <citation type="submission" date="2018-09" db="EMBL/GenBank/DDBJ databases">
        <title>Metagenome Assembled Genomes from an Advanced Water Purification Facility.</title>
        <authorList>
            <person name="Stamps B.W."/>
            <person name="Spear J.R."/>
        </authorList>
    </citation>
    <scope>NUCLEOTIDE SEQUENCE [LARGE SCALE GENOMIC DNA]</scope>
    <source>
        <strain evidence="2">Bin_52_1</strain>
    </source>
</reference>
<dbReference type="EMBL" id="SSFO01000025">
    <property type="protein sequence ID" value="TXI35549.1"/>
    <property type="molecule type" value="Genomic_DNA"/>
</dbReference>
<keyword evidence="1" id="KW-0812">Transmembrane</keyword>
<dbReference type="Proteomes" id="UP000321110">
    <property type="component" value="Unassembled WGS sequence"/>
</dbReference>
<evidence type="ECO:0000256" key="1">
    <source>
        <dbReference type="SAM" id="Phobius"/>
    </source>
</evidence>
<evidence type="ECO:0000313" key="3">
    <source>
        <dbReference type="Proteomes" id="UP000321110"/>
    </source>
</evidence>
<keyword evidence="1" id="KW-0472">Membrane</keyword>
<feature type="transmembrane region" description="Helical" evidence="1">
    <location>
        <begin position="12"/>
        <end position="33"/>
    </location>
</feature>